<protein>
    <submittedName>
        <fullName evidence="1">Uncharacterized protein</fullName>
    </submittedName>
</protein>
<reference evidence="1 2" key="1">
    <citation type="submission" date="2011-07" db="EMBL/GenBank/DDBJ databases">
        <authorList>
            <person name="Genoscope - CEA"/>
        </authorList>
    </citation>
    <scope>NUCLEOTIDE SEQUENCE [LARGE SCALE GENOMIC DNA]</scope>
    <source>
        <strain evidence="2">lorraine</strain>
    </source>
</reference>
<dbReference type="KEGG" id="lph:LPV_2824"/>
<proteinExistence type="predicted"/>
<sequence>MIYSKPGIEWQDAILLHTLKIKQGVDVSNFLLNRLSEFNIATTILVCHMKVFDVCWV</sequence>
<name>A0AAV2UZW5_LEGPN</name>
<organism evidence="1 2">
    <name type="scientific">Legionella pneumophila subsp. pneumophila</name>
    <dbReference type="NCBI Taxonomy" id="91891"/>
    <lineage>
        <taxon>Bacteria</taxon>
        <taxon>Pseudomonadati</taxon>
        <taxon>Pseudomonadota</taxon>
        <taxon>Gammaproteobacteria</taxon>
        <taxon>Legionellales</taxon>
        <taxon>Legionellaceae</taxon>
        <taxon>Legionella</taxon>
    </lineage>
</organism>
<evidence type="ECO:0000313" key="2">
    <source>
        <dbReference type="Proteomes" id="UP000010102"/>
    </source>
</evidence>
<dbReference type="EMBL" id="FQ958210">
    <property type="protein sequence ID" value="CCD06646.1"/>
    <property type="molecule type" value="Genomic_DNA"/>
</dbReference>
<gene>
    <name evidence="1" type="ORF">LPO_2688</name>
</gene>
<dbReference type="AlphaFoldDB" id="A0AAV2UZW5"/>
<dbReference type="KEGG" id="lpo:LPO_2688"/>
<evidence type="ECO:0000313" key="1">
    <source>
        <dbReference type="EMBL" id="CCD06646.1"/>
    </source>
</evidence>
<dbReference type="Proteomes" id="UP000010102">
    <property type="component" value="Chromosome"/>
</dbReference>
<accession>A0AAV2UZW5</accession>